<reference evidence="2" key="3">
    <citation type="submission" date="2023-05" db="EMBL/GenBank/DDBJ databases">
        <authorList>
            <person name="Smith C.H."/>
        </authorList>
    </citation>
    <scope>NUCLEOTIDE SEQUENCE</scope>
    <source>
        <strain evidence="2">CHS0354</strain>
        <tissue evidence="2">Mantle</tissue>
    </source>
</reference>
<reference evidence="2" key="2">
    <citation type="journal article" date="2021" name="Genome Biol. Evol.">
        <title>Developing a high-quality reference genome for a parasitic bivalve with doubly uniparental inheritance (Bivalvia: Unionida).</title>
        <authorList>
            <person name="Smith C.H."/>
        </authorList>
    </citation>
    <scope>NUCLEOTIDE SEQUENCE</scope>
    <source>
        <strain evidence="2">CHS0354</strain>
        <tissue evidence="2">Mantle</tissue>
    </source>
</reference>
<dbReference type="InterPro" id="IPR027417">
    <property type="entry name" value="P-loop_NTPase"/>
</dbReference>
<evidence type="ECO:0000313" key="2">
    <source>
        <dbReference type="EMBL" id="KAK3603844.1"/>
    </source>
</evidence>
<dbReference type="SMART" id="SM00382">
    <property type="entry name" value="AAA"/>
    <property type="match status" value="2"/>
</dbReference>
<dbReference type="PANTHER" id="PTHR22605">
    <property type="entry name" value="RZ-TYPE DOMAIN-CONTAINING PROTEIN"/>
    <property type="match status" value="1"/>
</dbReference>
<reference evidence="2" key="1">
    <citation type="journal article" date="2021" name="Genome Biol. Evol.">
        <title>A High-Quality Reference Genome for a Parasitic Bivalve with Doubly Uniparental Inheritance (Bivalvia: Unionida).</title>
        <authorList>
            <person name="Smith C.H."/>
        </authorList>
    </citation>
    <scope>NUCLEOTIDE SEQUENCE</scope>
    <source>
        <strain evidence="2">CHS0354</strain>
    </source>
</reference>
<name>A0AAE0T5Q3_9BIVA</name>
<dbReference type="PANTHER" id="PTHR22605:SF1">
    <property type="entry name" value="RZ-TYPE DOMAIN-CONTAINING PROTEIN"/>
    <property type="match status" value="1"/>
</dbReference>
<organism evidence="2 3">
    <name type="scientific">Potamilus streckersoni</name>
    <dbReference type="NCBI Taxonomy" id="2493646"/>
    <lineage>
        <taxon>Eukaryota</taxon>
        <taxon>Metazoa</taxon>
        <taxon>Spiralia</taxon>
        <taxon>Lophotrochozoa</taxon>
        <taxon>Mollusca</taxon>
        <taxon>Bivalvia</taxon>
        <taxon>Autobranchia</taxon>
        <taxon>Heteroconchia</taxon>
        <taxon>Palaeoheterodonta</taxon>
        <taxon>Unionida</taxon>
        <taxon>Unionoidea</taxon>
        <taxon>Unionidae</taxon>
        <taxon>Ambleminae</taxon>
        <taxon>Lampsilini</taxon>
        <taxon>Potamilus</taxon>
    </lineage>
</organism>
<accession>A0AAE0T5Q3</accession>
<dbReference type="InterPro" id="IPR031248">
    <property type="entry name" value="RNF213"/>
</dbReference>
<feature type="domain" description="AAA+ ATPase" evidence="1">
    <location>
        <begin position="2259"/>
        <end position="2402"/>
    </location>
</feature>
<sequence length="4714" mass="542783">MMQQKLRPRSSSLERLPTISMRRSSQLEPHFTSSEKTLPGDKHLTLEQPQVQSRYAAHSSQQKVSLQGNQCAHCRVFFVEFYLFLSSPADSVTLVYKDDKCLNEHKLIPVQNHNKIWTQSVLIPEEKLARGLSYKYKTESSFLSLHPRASRVIPDFVTPALPVLKKQSFLKKACIQSNEDKRIICRDEMENGYTVQGFLEHCSHILATSNTQTINKCTSQLEKMKTSFCLTDACFIIESLGKKIKQGPNKNAVLFAVITINIINCLEIIYQQKLISKDKAQELLQSCKGELVSQLKDSSIKRLTRFFRILCQIIYSGDSSLLRLMHETYPYLSEQVFISEIQADLHNRISLSPPDIDINILKDILLQIFYRVDVAFHNDQLVLLEQLFRHLPTSVALKSFGVMDKLIKPQNNHHKVIYDKVQNVLQKNVIAEVGKVGKKKCLIELSAIWSSLREQEDCAFETRKYLQKEIIQITTTASGNFEPADGKILCELCTDQCLFQEKDDLCSLLRILASSKVEILHDLFITLSLIEKFNISLRGSLELVPKWFQTALDCHLRQKHTKKEEGLCICYEHLNDALALLKLPDDGDCQKQLNNIMLDWLSKLDVKDILKKHGDMEKLAEKKVHVMELYKQHILSLLPDKCKTNQPEEIILSICGASNTLIVNSRPTAVILQNMMCLYGNIFGEDDFENFFRMVEMHRFWKALFTADGQEINLLRGHEIYKKSVDCISIVLDYFEYEQMPWQNFEKLKKLQYATEQNIKDLLVCTCKKNVAEVDKLWNEATSMVKKERKNVKLVRKVLDKTKTKIPVEFFPKEFSELDKYLECMEKRLQEGSCNDSYVREKLKIWYNCEDLPNCSLDLDKYISSDVFWNSCVTVIEKIKENSQKKLEASLKRNEYEEIIGTLFGEHDDVEIEYPRICLLYFKTLYEEGVYKYEENWMRTCKDTDVPLELIVNMFKDCDILEEMKLVEIILGIQICTRESLERFYFRSKYLQQVKIMKDVLPAFELKIMPDSELFDAINQFEGLQECNFGAVTWTEVDDMLKTLMNIASLVSEDCVRILQALAEAPPLIRFLKTVADVDLIDLIESVEELSEQSVNEATVSGLIDVKRFLKPFLNEDIGSNIELFFRNVSEQSAAVNINAFVLKVKECQDNLHNLNSLYKNIANRGEIARKKIDSVNKKGIFLFKIEQEVCLLTVRYAKNKKKKSLTQDNLTDLRSRALMLMNTESNRLSNEEKKMRKQSFEKFVRNVNVASEISQLLTNLHHSGHLMFEKFKEKKNIKDLAALKEDLEEKYFTWCEDLQQCRKNYYYMNFFYGSQIRIFYTFLKSEKGHDKVLTMLRFIHPEIELQDIRKYYCSLDTDGADSTILQNMGLTLEYAVQNLQPVCRMIPKNIEQSTRIEDCVMPGQLKLVALEINSSLVVRNVMALYNNTTKKIPESYQVVFCNQNTTWIELELLLQRCTRTYEVGINEALFCIANVEVLPNDLQFLLVEALRDLPMDYPYLLAIICRGTDNHPFVNEFSDSVSSVHPLSDRAFGDILQQTWPDVLCITSDVPGLGKTETTRQRAHCLGKNVLTLHISGPVHKADLVERLSKQRIKSKDSLHIDIGNVDNPMELDAFLFEIIVLGFSSAGSSFVHLPTRHIFIEIANTVGNQLKDSLQTAVSFSRENLKWQKYDNFIVSDHLNSPVQVVCHYLKALRDETLDRIDLHFTGKRAVKPLETNACKILLQQYFPGPEDMSFTIAKTFINVLADQLKRLSCSVYFRSNTLKAALGSNRMEVKSKLVLALLGSSKEFATRSINSCRLLQVSSLNIASEIVFSPREEYEKEIGLSSEERVQGMIRWEDSNHLIFLFHSQDIQTLSAMYRDQSKVPQNIKDLFERQVRKTLPDYKSMSGSDLQDILQRVARTNPTPLSKTKLEGMAKDYALTPDNLLKMVLIMLRVQAHIPVIIMGETGCGKTSLVWYLSRICGISLKVISIHAGIEEDYLVEKVININKEALNSLSYPVWVFLDEINTCNHLGIICDIVCHHRCLGHSLAPNLVVMAACNPYKCRRHDTILTSGLKGMVKMDELSHLVYRVFPLPEAMVDFVWDFGSINKGDEERYIHRMIQDVFDGLPEMDSLLADLIIMSQKVTRDIEQSESCVSLRDVNRCKLLAKWFPDFLIKLKTKASDTKRDLLIESMILSLAHCYHSRFPNASDRKRYREHIADVFTLNVMDEYTEDKIGDIIIKTQREILSEMEKPTGTAENTALQENVFVILVCILNKIPIFVVGKPGCSKSLSMQIIRSNLRGKDSRNELFRYLPQLYCVSFQGSESSTSDGIIKVFEKAQRYQTDNKNEVLSVVILDEIGLAERSRFNPLKVLHSLLEPEGKQFPDVAVVGISNWALDAAKMNRAIYLSRPEMNEKELIETGKSISKSIEKRRNDAFNEVIPSKSETFTSVELDKELQCVAKSYLQYVKKQTFLNFHGLRDYYSLVKYIARTLSKVSCSSQSEETKMRVIMKGLQRNFGGLPSERSTLHELFQANLHTLQNTDVPVLDLITENIMDEMARHLMLITNGDAALDIVEQELDRLGREKFTIYGSKFEEDQTDEYYYRILNKIIICMEQGLVLILKDLENIYGSLYDMLNQNYTMVGQTKNCRVALGPHSNSLCQVHDEFRCIVFVEESNLNFADPPFLNRFEKQSLKFSDVLSQDEADLIKHLNAFVDKITCIPAKHFTPDDVFPVFGPDMIPSLVHKCYIEMNISESYDIFEEMNTKCLEKLIWIMKPEAMVRLPLSEYGKDNERDVKYIMNDYLKLPIHSGLQSFLHAEISCQNEKCKMIMLFTNSNIYTSIASLLPDIPNQIEKLGVFKSEKQMTQRMKNFWSDPKKLLFVLQCRPFDDGAQILLARNTIERMQKEYQKDVNASAKHVCIILHMDRVDSGTKSLPQINFLTNWKLVMVDSLQRPKMPLPDVLCYNLINIIMDRRPLKNDIKEQLVWAFTRIQYASRGRDIIGIQSIIQQICSTEKFLIILDKFIFSWIEEVSEVDDKNWQIEVACGSPVLLTSSTFNGALENFILEKIKGPIARILFELEKIDTLSTFFLDDACTEVLEVWEKLFTNPEVFSITNTPKPTGAECYICPCPVLNLKVPFFRKIYKKVEHTKQEFLKSLQSIKSAAGIEDTRDVPEVVLQDLVRQHEKVIARSVPEIAMIDYRNWMEDYLHDFNNVTSYEMVKTLPDEERINALKWCLMGKMGPDYDSSPTYFVANMHATVWIHENILHGELQLIELCVDIIKEEYTNITTFLQTIFVSTKIESKEMKPDLQLALEHEDISKEHSLVSKKTNWTLEEEEETNRILETQGKLENMDKNTEVFQNAELPENIVLNDMKENADEKETEVNNGHILNNVEEATSTYTQSIHGLNEGNYDSNNSIQQWELKCQSDTLAVDKEYPLEEVQMADLHGVQKKYNVTEIDDSHDEIEIRHYERLVEKLCIMMLPTEQTLKKFSDISSWHQRASILVSLANQVSINPGTLYAVRLCCDIAVHIVIPLQQMIDMLVNLALLLQAGYALDTQEVRSIIKQLLELYGHKEIRLKLIATYCSRCIGANPDTDIVDWLMDFVAEDLLQSHELVHLKYPIHHAVMTDLSSDQNLSMQILDSEEDFDNIIEISPFLQSIDAFLKKLHARNQTYSPFSAMLVDILEQDIFNAMLKDSEIEALTKYLQYFLQANKILHHEALSLRYVTAVAYIKSFLANFCLYLQEKSYGTANCQVVAQTVNAAMTKSYLMQMFFLKCLGRKTWIYELQRICQKLSNQLSCIGEYEWTKEFNYTCVEASPVSLQVPASISEFFTSFLSANSNELINQLVKKAMSSSENMVCLGGTVLCEIFLKKTLSALNDTDKTRAALVINNAKEEKMETSQLCVLEAFCGTKEMKLEIMQLHEESTCQQKDLAAFIGHLLVILTGFGSANGNPMSFYSTCLMNPQILTELFVPGVPDTKEYLTQLAHDHQDCHHIDEKSGIYYRYFREEEFQSESIAFSAHLQRASTVVKCIPRKGCQQNKCMQFDLRQLSQLTYHVLQCLLYGCLAGSIAVGFSSVEDVSKLLLRSSDESKNTKKLIVETLKEHLMSVSSCLGLEQHNTVVFLHAVLHETKDMLCADTRGMTTVEERSDWEDKFSFRLNSMVKQRFLVVQQVRRKQNILIGLSNDALENLIQEVIDTEEVNEADRIQDLSSEWRITMVPSLNSLLSEIKLEGNEKDFQFLYLVLKNLPSIELIKNIMPILNWHLISVIYASYHLKKKDSFVMRVSDFICRESDDTKRELIKDRFEKYKIAIANIIEKRSVILEFDPDFPELEHVHDDMQLKLCLFDDQHSLTYRVLSTLVDLQNRFIDQTLKIAINAKPLSLNFLRRDCKAEIQCVALSDATSRDIISFEWKDSFLVFSHCDLRYGYGQRILHDFEKIETTLVNSILTNKKYLLIEDDLPTIVYTDECFRNYVHMAQQVKKIINQQPLPSGLVEAVKNKKEKDHRQVSMLLAHTGILMSLLKKTSGDPQTTLVDYVDSWKNILNHPLPKDLLPSPENSIKLCHIVSLHELLEELNAESVIDSLDSRLRVNLNPHTEKKVSEILSRNKDNAEVMLKAVKLFVHRCLSSDDADETQLMISYLGDASFWPTEVVKDGVLRKYGSEVELCALFPDSVKVQNVYQVYKLCKEKVEEHRRNEQHTISLLQSFPSRNKSKEMQSNRRKAAKLYT</sequence>
<proteinExistence type="predicted"/>
<gene>
    <name evidence="2" type="ORF">CHS0354_042851</name>
</gene>
<dbReference type="Proteomes" id="UP001195483">
    <property type="component" value="Unassembled WGS sequence"/>
</dbReference>
<dbReference type="SUPFAM" id="SSF52540">
    <property type="entry name" value="P-loop containing nucleoside triphosphate hydrolases"/>
    <property type="match status" value="2"/>
</dbReference>
<dbReference type="GO" id="GO:0004842">
    <property type="term" value="F:ubiquitin-protein transferase activity"/>
    <property type="evidence" value="ECO:0007669"/>
    <property type="project" value="InterPro"/>
</dbReference>
<dbReference type="InterPro" id="IPR003593">
    <property type="entry name" value="AAA+_ATPase"/>
</dbReference>
<comment type="caution">
    <text evidence="2">The sequence shown here is derived from an EMBL/GenBank/DDBJ whole genome shotgun (WGS) entry which is preliminary data.</text>
</comment>
<dbReference type="GO" id="GO:0016887">
    <property type="term" value="F:ATP hydrolysis activity"/>
    <property type="evidence" value="ECO:0007669"/>
    <property type="project" value="InterPro"/>
</dbReference>
<dbReference type="EMBL" id="JAEAOA010002358">
    <property type="protein sequence ID" value="KAK3603844.1"/>
    <property type="molecule type" value="Genomic_DNA"/>
</dbReference>
<feature type="domain" description="AAA+ ATPase" evidence="1">
    <location>
        <begin position="1940"/>
        <end position="2065"/>
    </location>
</feature>
<evidence type="ECO:0000259" key="1">
    <source>
        <dbReference type="SMART" id="SM00382"/>
    </source>
</evidence>
<evidence type="ECO:0000313" key="3">
    <source>
        <dbReference type="Proteomes" id="UP001195483"/>
    </source>
</evidence>
<dbReference type="Gene3D" id="3.40.50.300">
    <property type="entry name" value="P-loop containing nucleotide triphosphate hydrolases"/>
    <property type="match status" value="2"/>
</dbReference>
<protein>
    <recommendedName>
        <fullName evidence="1">AAA+ ATPase domain-containing protein</fullName>
    </recommendedName>
</protein>
<keyword evidence="3" id="KW-1185">Reference proteome</keyword>